<reference evidence="1 2" key="1">
    <citation type="submission" date="2019-06" db="EMBL/GenBank/DDBJ databases">
        <title>Complete genome sequence of Aeromonas hydrophila bacteriophage D3.</title>
        <authorList>
            <person name="Rai S."/>
            <person name="Tyagi A."/>
            <person name="Kumar N."/>
            <person name="Singh N."/>
        </authorList>
    </citation>
    <scope>NUCLEOTIDE SEQUENCE [LARGE SCALE GENOMIC DNA]</scope>
</reference>
<protein>
    <recommendedName>
        <fullName evidence="3">BspA family leucine-rich repeat surface protein</fullName>
    </recommendedName>
</protein>
<evidence type="ECO:0000313" key="1">
    <source>
        <dbReference type="EMBL" id="QDJ97118.1"/>
    </source>
</evidence>
<name>A0A514TVR2_9CAUD</name>
<dbReference type="SUPFAM" id="SSF141571">
    <property type="entry name" value="Pentapeptide repeat-like"/>
    <property type="match status" value="2"/>
</dbReference>
<gene>
    <name evidence="1" type="ORF">D3_0120</name>
</gene>
<dbReference type="InterPro" id="IPR005046">
    <property type="entry name" value="DUF285"/>
</dbReference>
<dbReference type="Proteomes" id="UP000319658">
    <property type="component" value="Segment"/>
</dbReference>
<evidence type="ECO:0000313" key="2">
    <source>
        <dbReference type="Proteomes" id="UP000319658"/>
    </source>
</evidence>
<organism evidence="1 2">
    <name type="scientific">Aeromonas phage D3</name>
    <dbReference type="NCBI Taxonomy" id="2593327"/>
    <lineage>
        <taxon>Viruses</taxon>
        <taxon>Duplodnaviria</taxon>
        <taxon>Heunggongvirae</taxon>
        <taxon>Uroviricota</taxon>
        <taxon>Caudoviricetes</taxon>
        <taxon>Chimalliviridae</taxon>
        <taxon>Ludhianavirus</taxon>
        <taxon>Ludhianavirus D3</taxon>
    </lineage>
</organism>
<dbReference type="Pfam" id="PF03382">
    <property type="entry name" value="DUF285"/>
    <property type="match status" value="9"/>
</dbReference>
<dbReference type="InterPro" id="IPR011889">
    <property type="entry name" value="Liste_lipo_26"/>
</dbReference>
<dbReference type="EMBL" id="MN102098">
    <property type="protein sequence ID" value="QDJ97118.1"/>
    <property type="molecule type" value="Genomic_DNA"/>
</dbReference>
<accession>A0A514TVR2</accession>
<keyword evidence="2" id="KW-1185">Reference proteome</keyword>
<dbReference type="NCBIfam" id="TIGR02167">
    <property type="entry name" value="Liste_lipo_26"/>
    <property type="match status" value="6"/>
</dbReference>
<proteinExistence type="predicted"/>
<evidence type="ECO:0008006" key="3">
    <source>
        <dbReference type="Google" id="ProtNLM"/>
    </source>
</evidence>
<sequence length="2676" mass="302325">MYIDKDKPHQEPEPRDNPVGVVLNEFIKNDRKAQEVTGDVADTILEIVEAKTDIEKRIDEFSKDVTDKIAEHTSRVGAIHGETKVTVGLGNKDNFRMGTIAEHIAGAPDNVYAHPAGLKELVQSRVKVNPDNYIPAGIIPYAHGGMIGEVPQYEYDTSIGEMLQSALDPKDYMFETPWEFSTSSGSLVFPSLNHSPTHGIYTQLGAVTPTLNSPHGGTKIRVYNKTLDARKTRPSNIRAWSSNGLGDMAQVDSSLMDRYSVFLKEGSEWVVRSFNKNIIPVDYFKLGAFYPGKPSGMFQFSEGLMYNLVHNQSYSNPIGESSPEIHSRYDYLTFGFRINDYNAVNGGDQGAEQEGTLLGRIGSFTGTVPAHGKLKFTNDAANKQGSIVIKLSSLVQMPAGVQPELVKNMSIKEFGNKIGFAWNNRMAFHSYIRLPMGWWNKNRTKYWHAWLDFEIIDVPGTTTVASQLRINTLDPAWNNPRQVMNANYDLTGEGLFKEYAPDVRENPTHPLALGGIFESLGGHVKTHTMYGRQYVSYVHHGYGDVLSMIQGGSGKFPAATEEEHSVRSTLNSNGLFGDHLRHIPVNVNRLQGDNAGEVTYLTQVRDSRERYRWAKVVIDGQEEVQQNRAFGNYLAPTVQSFDWMDRSFEPPKPFLISNDDFQDEMGISGMVFTSENSFIGFSQYELTEATDNSFLTYKDQIRLDSKIESWVAKNTGGYTNPDMLFFYFRNTIFFVSRCTVPGEYPADGKDATCGYFADCHVVGDIFTGKRVTTVGDIGGSVTMSKFNLNKKSTLEIDDNHVFGIDQLTGRDVYIMMTNHDNTTQAQSHDVMLNMGPFKNFYIEMKLIRNGDGTFVFRPKPEAVDPIFPYVEGVGYQIDYDEHIQYGKKLPHRLHINYQSPVMLKKGMWSFRKTPNNFGVFTRRHGFFVTTGCMMSNYFGVDVYPMGSVLTVSGKNTVVDKPVSLKMKAKGYNSELYVRLEGDGPKLYGTDMNPDGYELEPHIGAAPAGWQYGTSFFYYDPNGWRNSFLPVIDGNRMSWYDYGSTFPAFLGQPGSKVPTNRYFIGANPTIMTWDTSKGRKIPTISTLPMNVMVNGVDYFTSGTEFVIPAEYTGIVNIKMFHANTLKWAPGLVSISDIGNKVTVLDFSNSEGFSISAPLPRRIKTLNQTFKGAKAAAYPGIENWDVTHIQEFVETFRGAPLFNQPLNWVCTEGRMFNGMFQDCPVFNQDISGFKPVNGTLFYNMLRDTGAFNKPINWKLNSVQSMKGFLRGAKAFNSSVTGIQIKSLAGLQEFFMETSVYNQTLDGWDWSLVSSVQDMFNGAKAFNKDINQNAPQCHTVTQMFRYNQVFNSKVNIQLPICVNFHRMFEQTKVFNQKLPNWSFSPGTSLTEMFRGAEAYNQSMDHWMMERVVSVRGMFRDAVAFNTPVKTWKFYKLRDCAYLFAAPNFNADVNDIQWPNDKTLDIDAGGIFYGALVFNKPLNKWNVSAFGQFNGMFNNAPVFNQDISMWDTSNCWRMANLFLRATAFSGDISKWDVSKVIDFSQFAANAINFKSDLSKWKVGACLNFNRMFRHALAFNSPIGDWDVSNGVDFESMFDAYHITETVTEPNYAMTFNQDISKWNVGKGVKFNAMFRKCESFNQDISNWNMGNAEETGAMFQNCYLFNADLSKWNPGRLMNIKYMFYKASSFNRSIGHWDVSRCTEFTQVFLGATEFNQNLNNWNVSNGTDFKGMFESATKFNGTIGGWDVRKGVTFNRMFWHCFALDQDISAWRVDSGQNFQDMFRDCYYYNSPMNDWGMGNAITCTDMFTGCLTFNQPLDKWNTSRVTSMQAMFYKTPKFNQNLNNWTTSSVLNMANMFKGASVYNQPMDKWDVSKVTDFTNMFGPIADTDPYAFNQPLATWNTASAVNMTAMFRMCWNFNQKLTGWNTSNVTSMAVMFYRCERLVDPDVNGWNVGKVWSFESMFQGCSLFNGSLFAWRPVEARNMASMFQGATKFNSNISSWNMTKVGTFASMFQSAEAFNQDISGWNTSAATDMSNMFYGAVVFNAPIGSWNTGNVNNMSGMFHEARIFNQPIGTWNVGKVQTMESMFENAKRFNQPLANWNVSAVTTMSHMFHGAEKFNGLLTNWSTASVTDISWMFKVANDFNQPIGHFNTSKVTKMNNMFGAFYIGTANYFNQDISGWDVSNVVTMERMFEHANSYNKPMPNWKTGKVTSMDGMFKGARVFNQDISGWDVGNVTTMAEMFRNATMFNAPIGSWNTGNVTAMNNMFDGYEPDGDIGRSMVFNQPIGDWNVSNVTDFTAMFRFCPKFNADLQYWKVDKGTLFTSMFEEATIFNADISKWNVSNATNLGWMFRKAAAFNRDLSSWNTSKVTVMRAIFDGASAFNQPLNTWDVSKVADFGYFFNGAKVFNQDLSNWNTISATNMADMFHGATAFNKPIGNWNVSNVIAMNGMFTEATAFAQDISGWNVGKVANFNSMFRAALNFNSPVNDWNVSSATQMGSMFKGCPKFNQPLNKWDVSKVTNFGYMFDGWEDYPNGTTVHDMIFNQDLSMWNVSAGTTFHYMFRNCAAYNQSMANWKVGNATTMVAMFSNCKELTDPGIGVWDVRKVTLANYMFASCYKFNSNIAPWSTLACTNMDSMFENARLFNQDLSVWNVAKVTTHVNFDTGAAAWTKPRPNFA</sequence>